<gene>
    <name evidence="1" type="ORF">V6668_30640</name>
</gene>
<organism evidence="1 2">
    <name type="scientific">Paenibacillus amylolyticus</name>
    <dbReference type="NCBI Taxonomy" id="1451"/>
    <lineage>
        <taxon>Bacteria</taxon>
        <taxon>Bacillati</taxon>
        <taxon>Bacillota</taxon>
        <taxon>Bacilli</taxon>
        <taxon>Bacillales</taxon>
        <taxon>Paenibacillaceae</taxon>
        <taxon>Paenibacillus</taxon>
    </lineage>
</organism>
<reference evidence="1 2" key="1">
    <citation type="submission" date="2024-02" db="EMBL/GenBank/DDBJ databases">
        <title>Complete sequences of two Paenibacillus sp. strains and one Lysinibacillus strain isolated from the environment on STAA medium highlight biotechnological potential.</title>
        <authorList>
            <person name="Attere S.A."/>
            <person name="Piche L.C."/>
            <person name="Intertaglia L."/>
            <person name="Lami R."/>
            <person name="Charette S.J."/>
            <person name="Vincent A.T."/>
        </authorList>
    </citation>
    <scope>NUCLEOTIDE SEQUENCE [LARGE SCALE GENOMIC DNA]</scope>
    <source>
        <strain evidence="1 2">Y5S-7</strain>
        <plasmid evidence="1 2">pY5S7-1</plasmid>
    </source>
</reference>
<dbReference type="EMBL" id="CP145893">
    <property type="protein sequence ID" value="WWP24019.1"/>
    <property type="molecule type" value="Genomic_DNA"/>
</dbReference>
<accession>A0ABD8B3S7</accession>
<name>A0ABD8B3S7_PAEAM</name>
<proteinExistence type="predicted"/>
<dbReference type="GeneID" id="93479927"/>
<geneLocation type="plasmid" evidence="1 2">
    <name>pY5S7-1</name>
</geneLocation>
<evidence type="ECO:0000313" key="1">
    <source>
        <dbReference type="EMBL" id="WWP24019.1"/>
    </source>
</evidence>
<evidence type="ECO:0000313" key="2">
    <source>
        <dbReference type="Proteomes" id="UP001364764"/>
    </source>
</evidence>
<dbReference type="RefSeq" id="WP_338709142.1">
    <property type="nucleotide sequence ID" value="NZ_CP145893.1"/>
</dbReference>
<protein>
    <submittedName>
        <fullName evidence="1">Uncharacterized protein</fullName>
    </submittedName>
</protein>
<dbReference type="Proteomes" id="UP001364764">
    <property type="component" value="Plasmid pY5S7-1"/>
</dbReference>
<keyword evidence="1" id="KW-0614">Plasmid</keyword>
<dbReference type="AlphaFoldDB" id="A0ABD8B3S7"/>
<sequence>MAISQKVIQLIDQKLAPLIRTGCRIHQIIMVFAAAKELVKQGSVQTGYGIPSRA</sequence>